<comment type="subunit">
    <text evidence="9">Forms a complex with TRM82.</text>
</comment>
<name>A0ABQ7HVX4_9MICR</name>
<dbReference type="PROSITE" id="PS51625">
    <property type="entry name" value="SAM_MT_TRMB"/>
    <property type="match status" value="1"/>
</dbReference>
<evidence type="ECO:0000256" key="6">
    <source>
        <dbReference type="ARBA" id="ARBA00022694"/>
    </source>
</evidence>
<comment type="catalytic activity">
    <reaction evidence="1 9">
        <text>guanosine(46) in tRNA + S-adenosyl-L-methionine = N(7)-methylguanosine(46) in tRNA + S-adenosyl-L-homocysteine</text>
        <dbReference type="Rhea" id="RHEA:42708"/>
        <dbReference type="Rhea" id="RHEA-COMP:10188"/>
        <dbReference type="Rhea" id="RHEA-COMP:10189"/>
        <dbReference type="ChEBI" id="CHEBI:57856"/>
        <dbReference type="ChEBI" id="CHEBI:59789"/>
        <dbReference type="ChEBI" id="CHEBI:74269"/>
        <dbReference type="ChEBI" id="CHEBI:74480"/>
        <dbReference type="EC" id="2.1.1.33"/>
    </reaction>
</comment>
<keyword evidence="6 9" id="KW-0819">tRNA processing</keyword>
<evidence type="ECO:0000256" key="8">
    <source>
        <dbReference type="ARBA" id="ARBA00023242"/>
    </source>
</evidence>
<feature type="binding site" evidence="9">
    <location>
        <begin position="105"/>
        <end position="106"/>
    </location>
    <ligand>
        <name>S-adenosyl-L-methionine</name>
        <dbReference type="ChEBI" id="CHEBI:59789"/>
    </ligand>
</feature>
<comment type="caution">
    <text evidence="10">The sequence shown here is derived from an EMBL/GenBank/DDBJ whole genome shotgun (WGS) entry which is preliminary data.</text>
</comment>
<dbReference type="SUPFAM" id="SSF53335">
    <property type="entry name" value="S-adenosyl-L-methionine-dependent methyltransferases"/>
    <property type="match status" value="1"/>
</dbReference>
<reference evidence="10 11" key="1">
    <citation type="submission" date="2019-01" db="EMBL/GenBank/DDBJ databases">
        <title>Genomes sequencing and comparative genomics of infectious freshwater microsporidia, Cucumispora dikerogammari and Thelohania contejeani.</title>
        <authorList>
            <person name="Cormier A."/>
            <person name="Giraud I."/>
            <person name="Wattier R."/>
            <person name="Teixeira M."/>
            <person name="Grandjean F."/>
            <person name="Rigaud T."/>
            <person name="Cordaux R."/>
        </authorList>
    </citation>
    <scope>NUCLEOTIDE SEQUENCE [LARGE SCALE GENOMIC DNA]</scope>
    <source>
        <strain evidence="10">T1</strain>
        <tissue evidence="10">Spores</tissue>
    </source>
</reference>
<evidence type="ECO:0000256" key="2">
    <source>
        <dbReference type="ARBA" id="ARBA00022555"/>
    </source>
</evidence>
<keyword evidence="2 9" id="KW-0820">tRNA-binding</keyword>
<evidence type="ECO:0000313" key="11">
    <source>
        <dbReference type="Proteomes" id="UP001516464"/>
    </source>
</evidence>
<keyword evidence="7 9" id="KW-0694">RNA-binding</keyword>
<comment type="subcellular location">
    <subcellularLocation>
        <location evidence="9">Nucleus</location>
    </subcellularLocation>
</comment>
<evidence type="ECO:0000256" key="4">
    <source>
        <dbReference type="ARBA" id="ARBA00022679"/>
    </source>
</evidence>
<dbReference type="InterPro" id="IPR025763">
    <property type="entry name" value="Trm8_euk"/>
</dbReference>
<evidence type="ECO:0000256" key="9">
    <source>
        <dbReference type="HAMAP-Rule" id="MF_03055"/>
    </source>
</evidence>
<dbReference type="Gene3D" id="3.40.50.150">
    <property type="entry name" value="Vaccinia Virus protein VP39"/>
    <property type="match status" value="1"/>
</dbReference>
<dbReference type="PANTHER" id="PTHR23417">
    <property type="entry name" value="3-DEOXY-D-MANNO-OCTULOSONIC-ACID TRANSFERASE/TRNA GUANINE-N 7 - -METHYLTRANSFERASE"/>
    <property type="match status" value="1"/>
</dbReference>
<dbReference type="EMBL" id="SBIQ01000322">
    <property type="protein sequence ID" value="KAF7679727.1"/>
    <property type="molecule type" value="Genomic_DNA"/>
</dbReference>
<feature type="binding site" evidence="9">
    <location>
        <begin position="201"/>
        <end position="203"/>
    </location>
    <ligand>
        <name>S-adenosyl-L-methionine</name>
        <dbReference type="ChEBI" id="CHEBI:59789"/>
    </ligand>
</feature>
<dbReference type="InterPro" id="IPR003358">
    <property type="entry name" value="tRNA_(Gua-N-7)_MeTrfase_Trmb"/>
</dbReference>
<keyword evidence="8 9" id="KW-0539">Nucleus</keyword>
<comment type="pathway">
    <text evidence="9">tRNA modification; N(7)-methylguanine-tRNA biosynthesis.</text>
</comment>
<keyword evidence="3 9" id="KW-0489">Methyltransferase</keyword>
<keyword evidence="4 9" id="KW-0808">Transferase</keyword>
<dbReference type="CDD" id="cd02440">
    <property type="entry name" value="AdoMet_MTases"/>
    <property type="match status" value="1"/>
</dbReference>
<evidence type="ECO:0000256" key="5">
    <source>
        <dbReference type="ARBA" id="ARBA00022691"/>
    </source>
</evidence>
<feature type="binding site" evidence="9">
    <location>
        <begin position="73"/>
        <end position="74"/>
    </location>
    <ligand>
        <name>S-adenosyl-L-methionine</name>
        <dbReference type="ChEBI" id="CHEBI:59789"/>
    </ligand>
</feature>
<dbReference type="Pfam" id="PF02390">
    <property type="entry name" value="Methyltransf_4"/>
    <property type="match status" value="1"/>
</dbReference>
<dbReference type="Proteomes" id="UP001516464">
    <property type="component" value="Unassembled WGS sequence"/>
</dbReference>
<sequence length="227" mass="26594">MEIPKKKDYRQRAHANPFNDQNFEYPFSPSEMDWTKYFVNGKSPEFLDIGCGYGSFLLTVARKYPEKNILGLEIRQKVVSYVQNKITAHRYASEEYGNAGAILTNALKFMPNFFLPNSISKIFILFPDPHFKKKKKKARIVCKQMLDLFVYFMMEDGRLYIATDVNELYTHMVNELESHPMFKELKNKKEDDLYLDTFSMTDESRRAAVKTGSAFATIYEVKKESKY</sequence>
<feature type="binding site" evidence="9">
    <location>
        <position position="125"/>
    </location>
    <ligand>
        <name>S-adenosyl-L-methionine</name>
        <dbReference type="ChEBI" id="CHEBI:59789"/>
    </ligand>
</feature>
<dbReference type="HAMAP" id="MF_03055">
    <property type="entry name" value="tRNA_methyltr_TrmB_euk"/>
    <property type="match status" value="1"/>
</dbReference>
<evidence type="ECO:0000256" key="3">
    <source>
        <dbReference type="ARBA" id="ARBA00022603"/>
    </source>
</evidence>
<keyword evidence="11" id="KW-1185">Reference proteome</keyword>
<evidence type="ECO:0000256" key="7">
    <source>
        <dbReference type="ARBA" id="ARBA00022884"/>
    </source>
</evidence>
<feature type="active site" evidence="9">
    <location>
        <position position="128"/>
    </location>
</feature>
<keyword evidence="5 9" id="KW-0949">S-adenosyl-L-methionine</keyword>
<protein>
    <recommendedName>
        <fullName evidence="9">tRNA (guanine-N(7)-)-methyltransferase</fullName>
        <ecNumber evidence="9">2.1.1.33</ecNumber>
    </recommendedName>
    <alternativeName>
        <fullName evidence="9">Transfer RNA methyltransferase 8</fullName>
    </alternativeName>
    <alternativeName>
        <fullName evidence="9">tRNA (guanine(46)-N(7))-methyltransferase</fullName>
    </alternativeName>
    <alternativeName>
        <fullName evidence="9">tRNA(m7G46)-methyltransferase</fullName>
    </alternativeName>
</protein>
<dbReference type="InterPro" id="IPR029063">
    <property type="entry name" value="SAM-dependent_MTases_sf"/>
</dbReference>
<comment type="similarity">
    <text evidence="9">Belongs to the class I-like SAM-binding methyltransferase superfamily. TrmB family.</text>
</comment>
<dbReference type="NCBIfam" id="TIGR00091">
    <property type="entry name" value="tRNA (guanosine(46)-N7)-methyltransferase TrmB"/>
    <property type="match status" value="1"/>
</dbReference>
<proteinExistence type="inferred from homology"/>
<feature type="binding site" evidence="9">
    <location>
        <position position="50"/>
    </location>
    <ligand>
        <name>S-adenosyl-L-methionine</name>
        <dbReference type="ChEBI" id="CHEBI:59789"/>
    </ligand>
</feature>
<organism evidence="10 11">
    <name type="scientific">Astathelohania contejeani</name>
    <dbReference type="NCBI Taxonomy" id="164912"/>
    <lineage>
        <taxon>Eukaryota</taxon>
        <taxon>Fungi</taxon>
        <taxon>Fungi incertae sedis</taxon>
        <taxon>Microsporidia</taxon>
        <taxon>Astathelohaniidae</taxon>
        <taxon>Astathelohania</taxon>
    </lineage>
</organism>
<dbReference type="EC" id="2.1.1.33" evidence="9"/>
<evidence type="ECO:0000313" key="10">
    <source>
        <dbReference type="EMBL" id="KAF7679727.1"/>
    </source>
</evidence>
<dbReference type="PANTHER" id="PTHR23417:SF16">
    <property type="entry name" value="TRNA (GUANINE-N(7)-)-METHYLTRANSFERASE"/>
    <property type="match status" value="1"/>
</dbReference>
<gene>
    <name evidence="10" type="primary">W02B12.10</name>
    <name evidence="9" type="synonym">TRM8</name>
    <name evidence="10" type="ORF">TCON_2475</name>
</gene>
<accession>A0ABQ7HVX4</accession>
<evidence type="ECO:0000256" key="1">
    <source>
        <dbReference type="ARBA" id="ARBA00000142"/>
    </source>
</evidence>
<comment type="function">
    <text evidence="9">Catalyzes the formation of N(7)-methylguanine at position 46 (m7G46) in tRNA.</text>
</comment>